<protein>
    <submittedName>
        <fullName evidence="3">Uncharacterized protein</fullName>
    </submittedName>
</protein>
<evidence type="ECO:0000256" key="2">
    <source>
        <dbReference type="SAM" id="Phobius"/>
    </source>
</evidence>
<accession>A0AAV6GXT2</accession>
<evidence type="ECO:0000313" key="4">
    <source>
        <dbReference type="Proteomes" id="UP000823561"/>
    </source>
</evidence>
<keyword evidence="4" id="KW-1185">Reference proteome</keyword>
<evidence type="ECO:0000313" key="3">
    <source>
        <dbReference type="EMBL" id="KAG5279948.1"/>
    </source>
</evidence>
<proteinExistence type="predicted"/>
<keyword evidence="2" id="KW-1133">Transmembrane helix</keyword>
<gene>
    <name evidence="3" type="ORF">AALO_G00083300</name>
</gene>
<feature type="compositionally biased region" description="Low complexity" evidence="1">
    <location>
        <begin position="151"/>
        <end position="233"/>
    </location>
</feature>
<organism evidence="3 4">
    <name type="scientific">Alosa alosa</name>
    <name type="common">allis shad</name>
    <dbReference type="NCBI Taxonomy" id="278164"/>
    <lineage>
        <taxon>Eukaryota</taxon>
        <taxon>Metazoa</taxon>
        <taxon>Chordata</taxon>
        <taxon>Craniata</taxon>
        <taxon>Vertebrata</taxon>
        <taxon>Euteleostomi</taxon>
        <taxon>Actinopterygii</taxon>
        <taxon>Neopterygii</taxon>
        <taxon>Teleostei</taxon>
        <taxon>Clupei</taxon>
        <taxon>Clupeiformes</taxon>
        <taxon>Clupeoidei</taxon>
        <taxon>Clupeidae</taxon>
        <taxon>Alosa</taxon>
    </lineage>
</organism>
<keyword evidence="2" id="KW-0472">Membrane</keyword>
<dbReference type="EMBL" id="JADWDJ010000006">
    <property type="protein sequence ID" value="KAG5279948.1"/>
    <property type="molecule type" value="Genomic_DNA"/>
</dbReference>
<keyword evidence="2" id="KW-0812">Transmembrane</keyword>
<evidence type="ECO:0000256" key="1">
    <source>
        <dbReference type="SAM" id="MobiDB-lite"/>
    </source>
</evidence>
<comment type="caution">
    <text evidence="3">The sequence shown here is derived from an EMBL/GenBank/DDBJ whole genome shotgun (WGS) entry which is preliminary data.</text>
</comment>
<feature type="transmembrane region" description="Helical" evidence="2">
    <location>
        <begin position="241"/>
        <end position="262"/>
    </location>
</feature>
<name>A0AAV6GXT2_9TELE</name>
<reference evidence="3" key="1">
    <citation type="submission" date="2020-10" db="EMBL/GenBank/DDBJ databases">
        <title>Chromosome-scale genome assembly of the Allis shad, Alosa alosa.</title>
        <authorList>
            <person name="Margot Z."/>
            <person name="Christophe K."/>
            <person name="Cabau C."/>
            <person name="Louis A."/>
            <person name="Berthelot C."/>
            <person name="Parey E."/>
            <person name="Roest Crollius H."/>
            <person name="Montfort J."/>
            <person name="Robinson-Rechavi M."/>
            <person name="Bucao C."/>
            <person name="Bouchez O."/>
            <person name="Gislard M."/>
            <person name="Lluch J."/>
            <person name="Milhes M."/>
            <person name="Lampietro C."/>
            <person name="Lopez Roques C."/>
            <person name="Donnadieu C."/>
            <person name="Braasch I."/>
            <person name="Desvignes T."/>
            <person name="Postlethwait J."/>
            <person name="Bobe J."/>
            <person name="Guiguen Y."/>
        </authorList>
    </citation>
    <scope>NUCLEOTIDE SEQUENCE</scope>
    <source>
        <strain evidence="3">M-15738</strain>
        <tissue evidence="3">Blood</tissue>
    </source>
</reference>
<dbReference type="AlphaFoldDB" id="A0AAV6GXT2"/>
<dbReference type="Proteomes" id="UP000823561">
    <property type="component" value="Chromosome 6"/>
</dbReference>
<sequence length="300" mass="32370">MIADGCHSHVMSGTSLTIKTLLIIILQCPCVALICPYKSIIKHWVKNIPNDYQLEIPVNCDEKISCKYLLQALEKSNCLNKDCPNSSCHKTYTQTEELIYHCLVGEKYNILCQSQNQNQKTLFMLVNSTKFEDAIEGCLNFTENSTACPMSTSSPGTTTATPTTRNTSTTSPASPSTTTTSTTSGTTTATPTTRNTSTTSPTSPNTTATSTTSTASPEKETSITSSVHSSVHSSTFSGESLSVLGFLMVSVILNIVLVGLLLKQRHSYRQINTQPYRYCTCEGDNTIRLNAVSSGGGSVI</sequence>
<feature type="region of interest" description="Disordered" evidence="1">
    <location>
        <begin position="148"/>
        <end position="233"/>
    </location>
</feature>